<accession>A0A074WLH5</accession>
<name>A0A074WLH5_9PEZI</name>
<dbReference type="EMBL" id="KL584708">
    <property type="protein sequence ID" value="KEQ73975.1"/>
    <property type="molecule type" value="Genomic_DNA"/>
</dbReference>
<proteinExistence type="predicted"/>
<dbReference type="GeneID" id="25416777"/>
<dbReference type="RefSeq" id="XP_013428302.1">
    <property type="nucleotide sequence ID" value="XM_013572848.1"/>
</dbReference>
<dbReference type="Proteomes" id="UP000027730">
    <property type="component" value="Unassembled WGS sequence"/>
</dbReference>
<feature type="region of interest" description="Disordered" evidence="1">
    <location>
        <begin position="221"/>
        <end position="250"/>
    </location>
</feature>
<keyword evidence="3" id="KW-1185">Reference proteome</keyword>
<gene>
    <name evidence="2" type="ORF">M436DRAFT_81393</name>
</gene>
<dbReference type="OrthoDB" id="3934264at2759"/>
<organism evidence="2 3">
    <name type="scientific">Aureobasidium namibiae CBS 147.97</name>
    <dbReference type="NCBI Taxonomy" id="1043004"/>
    <lineage>
        <taxon>Eukaryota</taxon>
        <taxon>Fungi</taxon>
        <taxon>Dikarya</taxon>
        <taxon>Ascomycota</taxon>
        <taxon>Pezizomycotina</taxon>
        <taxon>Dothideomycetes</taxon>
        <taxon>Dothideomycetidae</taxon>
        <taxon>Dothideales</taxon>
        <taxon>Saccotheciaceae</taxon>
        <taxon>Aureobasidium</taxon>
    </lineage>
</organism>
<reference evidence="2 3" key="1">
    <citation type="journal article" date="2014" name="BMC Genomics">
        <title>Genome sequencing of four Aureobasidium pullulans varieties: biotechnological potential, stress tolerance, and description of new species.</title>
        <authorList>
            <person name="Gostin Ar C."/>
            <person name="Ohm R.A."/>
            <person name="Kogej T."/>
            <person name="Sonjak S."/>
            <person name="Turk M."/>
            <person name="Zajc J."/>
            <person name="Zalar P."/>
            <person name="Grube M."/>
            <person name="Sun H."/>
            <person name="Han J."/>
            <person name="Sharma A."/>
            <person name="Chiniquy J."/>
            <person name="Ngan C.Y."/>
            <person name="Lipzen A."/>
            <person name="Barry K."/>
            <person name="Grigoriev I.V."/>
            <person name="Gunde-Cimerman N."/>
        </authorList>
    </citation>
    <scope>NUCLEOTIDE SEQUENCE [LARGE SCALE GENOMIC DNA]</scope>
    <source>
        <strain evidence="2 3">CBS 147.97</strain>
    </source>
</reference>
<evidence type="ECO:0000256" key="1">
    <source>
        <dbReference type="SAM" id="MobiDB-lite"/>
    </source>
</evidence>
<evidence type="ECO:0000313" key="2">
    <source>
        <dbReference type="EMBL" id="KEQ73975.1"/>
    </source>
</evidence>
<sequence length="299" mass="34256">MSQLNDDHIKRWILEHYRQLCADHGTAPTTAQIEEIKSEAGTHKDPRVMKLFEYALLYFLPRFAVVFEEDTLLLGWIRRPDGTKQEIWYKLHDTNADYNLSRVYLQRGAPQGLVHKIKATDHICDEWHPSLTAICAPVIRANEHLRYAYFTAIVRLMRASRTPASIDSSTKDRPRLFITLRRAMPDEAPGQNITTAPAPRLTLKQRHKMVDPEICEDMDSNQDEALSGSESPPTNRSRAMRLRSRTVDGVNRTTRFEDNYGLDTSPKRVERSVVIDLTESDLEESIKSEPEATTAPLND</sequence>
<dbReference type="AlphaFoldDB" id="A0A074WLH5"/>
<feature type="compositionally biased region" description="Polar residues" evidence="1">
    <location>
        <begin position="228"/>
        <end position="237"/>
    </location>
</feature>
<evidence type="ECO:0000313" key="3">
    <source>
        <dbReference type="Proteomes" id="UP000027730"/>
    </source>
</evidence>
<dbReference type="HOGENOM" id="CLU_930606_0_0_1"/>
<protein>
    <submittedName>
        <fullName evidence="2">Uncharacterized protein</fullName>
    </submittedName>
</protein>